<accession>A0A1U7D2I9</accession>
<dbReference type="KEGG" id="tpro:Ga0080559_TMP1588"/>
<gene>
    <name evidence="1" type="ORF">Ga0080559_TMP1588</name>
</gene>
<sequence>MTVAPVSPRCGRNARAGLYVPTVECDCRIAHDQRARVPGVLWSGIRAWPGREQ</sequence>
<reference evidence="1 2" key="1">
    <citation type="submission" date="2016-03" db="EMBL/GenBank/DDBJ databases">
        <title>Deep-sea bacteria in the southern Pacific.</title>
        <authorList>
            <person name="Tang K."/>
        </authorList>
    </citation>
    <scope>NUCLEOTIDE SEQUENCE [LARGE SCALE GENOMIC DNA]</scope>
    <source>
        <strain evidence="1 2">JLT2016</strain>
    </source>
</reference>
<organism evidence="1 2">
    <name type="scientific">Salipiger profundus</name>
    <dbReference type="NCBI Taxonomy" id="1229727"/>
    <lineage>
        <taxon>Bacteria</taxon>
        <taxon>Pseudomonadati</taxon>
        <taxon>Pseudomonadota</taxon>
        <taxon>Alphaproteobacteria</taxon>
        <taxon>Rhodobacterales</taxon>
        <taxon>Roseobacteraceae</taxon>
        <taxon>Salipiger</taxon>
    </lineage>
</organism>
<dbReference type="STRING" id="1229727.Ga0080559_TMP1588"/>
<proteinExistence type="predicted"/>
<evidence type="ECO:0000313" key="2">
    <source>
        <dbReference type="Proteomes" id="UP000186559"/>
    </source>
</evidence>
<dbReference type="Proteomes" id="UP000186559">
    <property type="component" value="Chromosome"/>
</dbReference>
<evidence type="ECO:0000313" key="1">
    <source>
        <dbReference type="EMBL" id="APX22384.1"/>
    </source>
</evidence>
<protein>
    <submittedName>
        <fullName evidence="1">Uncharacterized protein</fullName>
    </submittedName>
</protein>
<keyword evidence="2" id="KW-1185">Reference proteome</keyword>
<dbReference type="AlphaFoldDB" id="A0A1U7D2I9"/>
<name>A0A1U7D2I9_9RHOB</name>
<dbReference type="EMBL" id="CP014796">
    <property type="protein sequence ID" value="APX22384.1"/>
    <property type="molecule type" value="Genomic_DNA"/>
</dbReference>